<proteinExistence type="predicted"/>
<dbReference type="AlphaFoldDB" id="A0A0E1WEE2"/>
<accession>A0A0E1WEE2</accession>
<dbReference type="HOGENOM" id="CLU_3197170_0_0_4"/>
<sequence length="45" mass="4804">MAEPDARPIMTIGMRMRVCAEAGPVPTQLGCAVELVSVLERSLGF</sequence>
<reference evidence="2" key="1">
    <citation type="submission" date="2007-08" db="EMBL/GenBank/DDBJ databases">
        <title>Annotation of Burkholderia pseudomallei 1710a.</title>
        <authorList>
            <person name="Harkins D.M."/>
            <person name="DeShazer D."/>
            <person name="Woods D.E."/>
            <person name="Brinkac L.M."/>
            <person name="Brown K.A."/>
            <person name="Hung G.C."/>
            <person name="Tuanyok A."/>
            <person name="Zhang B."/>
            <person name="Nierman W.C."/>
        </authorList>
    </citation>
    <scope>NUCLEOTIDE SEQUENCE [LARGE SCALE GENOMIC DNA]</scope>
    <source>
        <strain evidence="2">1710a</strain>
    </source>
</reference>
<organism evidence="1 2">
    <name type="scientific">Burkholderia pseudomallei 1710a</name>
    <dbReference type="NCBI Taxonomy" id="320371"/>
    <lineage>
        <taxon>Bacteria</taxon>
        <taxon>Pseudomonadati</taxon>
        <taxon>Pseudomonadota</taxon>
        <taxon>Betaproteobacteria</taxon>
        <taxon>Burkholderiales</taxon>
        <taxon>Burkholderiaceae</taxon>
        <taxon>Burkholderia</taxon>
        <taxon>pseudomallei group</taxon>
    </lineage>
</organism>
<dbReference type="EMBL" id="CM000832">
    <property type="protein sequence ID" value="EET07927.1"/>
    <property type="molecule type" value="Genomic_DNA"/>
</dbReference>
<name>A0A0E1WEE2_BURPE</name>
<evidence type="ECO:0000313" key="1">
    <source>
        <dbReference type="EMBL" id="EET07927.1"/>
    </source>
</evidence>
<protein>
    <submittedName>
        <fullName evidence="1">Uncharacterized protein</fullName>
    </submittedName>
</protein>
<dbReference type="Proteomes" id="UP000001812">
    <property type="component" value="Chromosome I"/>
</dbReference>
<evidence type="ECO:0000313" key="2">
    <source>
        <dbReference type="Proteomes" id="UP000001812"/>
    </source>
</evidence>
<gene>
    <name evidence="1" type="ORF">BURPS1710A_4118</name>
</gene>
<reference evidence="1 2" key="2">
    <citation type="submission" date="2009-05" db="EMBL/GenBank/DDBJ databases">
        <authorList>
            <person name="Harkins D.M."/>
            <person name="DeShazer D."/>
            <person name="Woods D.E."/>
            <person name="Brinkac L.M."/>
            <person name="Brown K.A."/>
            <person name="Hung G.C."/>
            <person name="Tuanyok A."/>
            <person name="Zhang B."/>
            <person name="Nierman W.C."/>
        </authorList>
    </citation>
    <scope>NUCLEOTIDE SEQUENCE [LARGE SCALE GENOMIC DNA]</scope>
    <source>
        <strain evidence="1 2">1710a</strain>
    </source>
</reference>